<dbReference type="PANTHER" id="PTHR15141">
    <property type="entry name" value="TRANSCRIPTION ELONGATION FACTOR B POLYPEPTIDE 3"/>
    <property type="match status" value="1"/>
</dbReference>
<dbReference type="InterPro" id="IPR035441">
    <property type="entry name" value="TFIIS/LEDGF_dom_sf"/>
</dbReference>
<feature type="region of interest" description="Disordered" evidence="4">
    <location>
        <begin position="81"/>
        <end position="543"/>
    </location>
</feature>
<evidence type="ECO:0000313" key="6">
    <source>
        <dbReference type="EMBL" id="KAK7074561.1"/>
    </source>
</evidence>
<dbReference type="SMART" id="SM00509">
    <property type="entry name" value="TFS2N"/>
    <property type="match status" value="1"/>
</dbReference>
<dbReference type="InterPro" id="IPR051870">
    <property type="entry name" value="Elongin-A_domain"/>
</dbReference>
<dbReference type="InterPro" id="IPR003617">
    <property type="entry name" value="TFIIS/CRSP70_N_sub"/>
</dbReference>
<dbReference type="EMBL" id="JAXCGZ010011535">
    <property type="protein sequence ID" value="KAK7074561.1"/>
    <property type="molecule type" value="Genomic_DNA"/>
</dbReference>
<feature type="compositionally biased region" description="Basic and acidic residues" evidence="4">
    <location>
        <begin position="311"/>
        <end position="341"/>
    </location>
</feature>
<comment type="caution">
    <text evidence="6">The sequence shown here is derived from an EMBL/GenBank/DDBJ whole genome shotgun (WGS) entry which is preliminary data.</text>
</comment>
<feature type="compositionally biased region" description="Basic and acidic residues" evidence="4">
    <location>
        <begin position="444"/>
        <end position="472"/>
    </location>
</feature>
<organism evidence="6 7">
    <name type="scientific">Halocaridina rubra</name>
    <name type="common">Hawaiian red shrimp</name>
    <dbReference type="NCBI Taxonomy" id="373956"/>
    <lineage>
        <taxon>Eukaryota</taxon>
        <taxon>Metazoa</taxon>
        <taxon>Ecdysozoa</taxon>
        <taxon>Arthropoda</taxon>
        <taxon>Crustacea</taxon>
        <taxon>Multicrustacea</taxon>
        <taxon>Malacostraca</taxon>
        <taxon>Eumalacostraca</taxon>
        <taxon>Eucarida</taxon>
        <taxon>Decapoda</taxon>
        <taxon>Pleocyemata</taxon>
        <taxon>Caridea</taxon>
        <taxon>Atyoidea</taxon>
        <taxon>Atyidae</taxon>
        <taxon>Halocaridina</taxon>
    </lineage>
</organism>
<feature type="compositionally biased region" description="Basic residues" evidence="4">
    <location>
        <begin position="499"/>
        <end position="509"/>
    </location>
</feature>
<dbReference type="Pfam" id="PF08711">
    <property type="entry name" value="Med26"/>
    <property type="match status" value="1"/>
</dbReference>
<reference evidence="6 7" key="1">
    <citation type="submission" date="2023-11" db="EMBL/GenBank/DDBJ databases">
        <title>Halocaridina rubra genome assembly.</title>
        <authorList>
            <person name="Smith C."/>
        </authorList>
    </citation>
    <scope>NUCLEOTIDE SEQUENCE [LARGE SCALE GENOMIC DNA]</scope>
    <source>
        <strain evidence="6">EP-1</strain>
        <tissue evidence="6">Whole</tissue>
    </source>
</reference>
<evidence type="ECO:0000259" key="5">
    <source>
        <dbReference type="PROSITE" id="PS51319"/>
    </source>
</evidence>
<evidence type="ECO:0000256" key="1">
    <source>
        <dbReference type="ARBA" id="ARBA00004123"/>
    </source>
</evidence>
<dbReference type="Pfam" id="PF06881">
    <property type="entry name" value="Elongin_A"/>
    <property type="match status" value="1"/>
</dbReference>
<protein>
    <submittedName>
        <fullName evidence="6">Elongin-A</fullName>
    </submittedName>
</protein>
<dbReference type="PANTHER" id="PTHR15141:SF76">
    <property type="entry name" value="TRANSCRIPTION ELONGATION FACTOR B POLYPEPTIDE 3"/>
    <property type="match status" value="1"/>
</dbReference>
<dbReference type="CDD" id="cd00183">
    <property type="entry name" value="TFIIS_I"/>
    <property type="match status" value="1"/>
</dbReference>
<feature type="compositionally biased region" description="Acidic residues" evidence="4">
    <location>
        <begin position="142"/>
        <end position="151"/>
    </location>
</feature>
<evidence type="ECO:0000256" key="2">
    <source>
        <dbReference type="ARBA" id="ARBA00023242"/>
    </source>
</evidence>
<dbReference type="Gene3D" id="1.20.930.10">
    <property type="entry name" value="Conserved domain common to transcription factors TFIIS, elongin A, CRSP70"/>
    <property type="match status" value="1"/>
</dbReference>
<sequence>MAPVESLLEQISHFQHKLEKYARAGETDKVLYYIHKLKHLQVTVKHLEATGVGRSVNSLRHNGGLVGEKARDLVTKWKMMVSAEEEEEEEEEEEREEEEHEVNNEEHEKKSDEEHSVDLGEINGEEAEDDEDDDDRLLIENEAVEEEEESNVLEYNPGGSNVDGYGYDRASPGYASDNSYNPLTSQMDYQLLNTGEGSGEYYPSTISSNKSYKASPENSEPEDEPMNVSSDRRNGSSSKSSSSKKSSKSDKEKPSKKKDKERTKDKHKDKESSGSHGKDKKKDHKDKHKSKHNDKEEKKDKYKGHKHKDKDRHSEKSKEKKGEEASEKTRLDAEKEKKKEIMNGFATPNYKSPPSKHSKHCSKTEAEQITPEKTFNYSHRKEERSRNKESKERESSDSEHSREKELSSREKELSSREKELSSRENKNKEKEKHKHRDKHSSSSSKKDKVKQDSKTFESQREIGEDGEASKAETKKKKSKSGKEGSEFGAALMGYESPLKKKKKKKKKDRKEKESSDDEKPSVSKTSHKRALSDGGDFPDAKKPRLLETLPQNLPKLPMSFSDTALETPLLPEITPNYKPLPRIPVRDDRHNRALEKMSEEETFNIMMQSKTSRRSKMYSGRVTGLQSVPSLKQCCIKVMIDYIDAIEYTGNVPYDILKPVLDRASPQQLLNIEDFNPYLLEDTDEIWEVHCRREFRKEQREDMESWRDLYIRCFDAREKKLKSLTENLQQKFISKAEPRRQTKLAFVDTAVKVPKYVQRAQAKHGTGVASGSSVKAGKAAEVAARKLAMQNAQRAEKAAPAPRTPSAKNKKVAPLMAKTRQFYKKAFCR</sequence>
<proteinExistence type="predicted"/>
<keyword evidence="7" id="KW-1185">Reference proteome</keyword>
<feature type="compositionally biased region" description="Basic residues" evidence="4">
    <location>
        <begin position="301"/>
        <end position="310"/>
    </location>
</feature>
<dbReference type="InterPro" id="IPR017923">
    <property type="entry name" value="TFIIS_N"/>
</dbReference>
<feature type="compositionally biased region" description="Basic and acidic residues" evidence="4">
    <location>
        <begin position="510"/>
        <end position="521"/>
    </location>
</feature>
<dbReference type="InterPro" id="IPR010684">
    <property type="entry name" value="RNA_pol_II_trans_fac_SIII_A"/>
</dbReference>
<comment type="subcellular location">
    <subcellularLocation>
        <location evidence="1 3">Nucleus</location>
    </subcellularLocation>
</comment>
<feature type="compositionally biased region" description="Basic and acidic residues" evidence="4">
    <location>
        <begin position="101"/>
        <end position="118"/>
    </location>
</feature>
<evidence type="ECO:0000313" key="7">
    <source>
        <dbReference type="Proteomes" id="UP001381693"/>
    </source>
</evidence>
<feature type="compositionally biased region" description="Acidic residues" evidence="4">
    <location>
        <begin position="83"/>
        <end position="100"/>
    </location>
</feature>
<accession>A0AAN8X1Q8</accession>
<dbReference type="PROSITE" id="PS51319">
    <property type="entry name" value="TFIIS_N"/>
    <property type="match status" value="1"/>
</dbReference>
<feature type="compositionally biased region" description="Low complexity" evidence="4">
    <location>
        <begin position="235"/>
        <end position="244"/>
    </location>
</feature>
<feature type="compositionally biased region" description="Acidic residues" evidence="4">
    <location>
        <begin position="123"/>
        <end position="135"/>
    </location>
</feature>
<feature type="compositionally biased region" description="Basic residues" evidence="4">
    <location>
        <begin position="278"/>
        <end position="292"/>
    </location>
</feature>
<dbReference type="GO" id="GO:0006368">
    <property type="term" value="P:transcription elongation by RNA polymerase II"/>
    <property type="evidence" value="ECO:0007669"/>
    <property type="project" value="InterPro"/>
</dbReference>
<keyword evidence="2 3" id="KW-0539">Nucleus</keyword>
<gene>
    <name evidence="6" type="primary">TCEB3</name>
    <name evidence="6" type="ORF">SK128_028469</name>
</gene>
<feature type="domain" description="TFIIS N-terminal" evidence="5">
    <location>
        <begin position="9"/>
        <end position="84"/>
    </location>
</feature>
<evidence type="ECO:0000256" key="3">
    <source>
        <dbReference type="PROSITE-ProRule" id="PRU00649"/>
    </source>
</evidence>
<dbReference type="Proteomes" id="UP001381693">
    <property type="component" value="Unassembled WGS sequence"/>
</dbReference>
<dbReference type="GO" id="GO:0070449">
    <property type="term" value="C:elongin complex"/>
    <property type="evidence" value="ECO:0007669"/>
    <property type="project" value="InterPro"/>
</dbReference>
<dbReference type="AlphaFoldDB" id="A0AAN8X1Q8"/>
<feature type="region of interest" description="Disordered" evidence="4">
    <location>
        <begin position="789"/>
        <end position="813"/>
    </location>
</feature>
<dbReference type="SUPFAM" id="SSF47676">
    <property type="entry name" value="Conserved domain common to transcription factors TFIIS, elongin A, CRSP70"/>
    <property type="match status" value="1"/>
</dbReference>
<evidence type="ECO:0000256" key="4">
    <source>
        <dbReference type="SAM" id="MobiDB-lite"/>
    </source>
</evidence>
<dbReference type="Gene3D" id="6.10.250.3180">
    <property type="match status" value="1"/>
</dbReference>
<feature type="compositionally biased region" description="Polar residues" evidence="4">
    <location>
        <begin position="204"/>
        <end position="218"/>
    </location>
</feature>
<feature type="compositionally biased region" description="Basic and acidic residues" evidence="4">
    <location>
        <begin position="247"/>
        <end position="277"/>
    </location>
</feature>
<name>A0AAN8X1Q8_HALRR</name>
<feature type="compositionally biased region" description="Basic and acidic residues" evidence="4">
    <location>
        <begin position="379"/>
        <end position="430"/>
    </location>
</feature>
<feature type="compositionally biased region" description="Polar residues" evidence="4">
    <location>
        <begin position="176"/>
        <end position="195"/>
    </location>
</feature>